<accession>A0A212KFH1</accession>
<proteinExistence type="predicted"/>
<dbReference type="EMBL" id="FLUL01000002">
    <property type="protein sequence ID" value="SBW10466.1"/>
    <property type="molecule type" value="Genomic_DNA"/>
</dbReference>
<protein>
    <submittedName>
        <fullName evidence="1">Tetracycline resistance element mobilization regulatory protein rteC</fullName>
    </submittedName>
</protein>
<dbReference type="Pfam" id="PF09357">
    <property type="entry name" value="RteC"/>
    <property type="match status" value="1"/>
</dbReference>
<evidence type="ECO:0000313" key="1">
    <source>
        <dbReference type="EMBL" id="SBW10466.1"/>
    </source>
</evidence>
<organism evidence="1">
    <name type="scientific">uncultured Dysgonomonas sp</name>
    <dbReference type="NCBI Taxonomy" id="206096"/>
    <lineage>
        <taxon>Bacteria</taxon>
        <taxon>Pseudomonadati</taxon>
        <taxon>Bacteroidota</taxon>
        <taxon>Bacteroidia</taxon>
        <taxon>Bacteroidales</taxon>
        <taxon>Dysgonomonadaceae</taxon>
        <taxon>Dysgonomonas</taxon>
        <taxon>environmental samples</taxon>
    </lineage>
</organism>
<dbReference type="AlphaFoldDB" id="A0A212KFH1"/>
<sequence>MIQFTEKLRLEIDRALLDIDRREADVLKKAKEVTFLLENAFDRLRTFILDYEFKDEGEEILFFKEIKPNLFSNLIYYSKVYDIEINRPTGGGTEVKDYLEKELYRIKDFFDRNKTIYCYYRSGDTEKDRLFFLRGKSDSTIYRESFSFERDPKFSTCCDYKMAKIIANEKVEAFIAGQLESQGGPSDKAVPKAKLTWTIKKVFLIELIYLLYWAGAFNYGKATLKEIAVYFEKVFNIDLGTSLSRTLTDIRARKGSGSFLNLLDRIFIKKINENEE</sequence>
<name>A0A212KFH1_9BACT</name>
<dbReference type="RefSeq" id="WP_296952684.1">
    <property type="nucleotide sequence ID" value="NZ_LT599021.1"/>
</dbReference>
<reference evidence="1" key="1">
    <citation type="submission" date="2016-04" db="EMBL/GenBank/DDBJ databases">
        <authorList>
            <person name="Evans L.H."/>
            <person name="Alamgir A."/>
            <person name="Owens N."/>
            <person name="Weber N.D."/>
            <person name="Virtaneva K."/>
            <person name="Barbian K."/>
            <person name="Babar A."/>
            <person name="Rosenke K."/>
        </authorList>
    </citation>
    <scope>NUCLEOTIDE SEQUENCE</scope>
    <source>
        <strain evidence="1">86-2</strain>
    </source>
</reference>
<gene>
    <name evidence="1" type="ORF">KL86DYS2_20092</name>
</gene>
<dbReference type="InterPro" id="IPR018534">
    <property type="entry name" value="Tet_reg_excision_RteC"/>
</dbReference>